<feature type="chain" id="PRO_5004789136" evidence="1">
    <location>
        <begin position="44"/>
        <end position="70"/>
    </location>
</feature>
<protein>
    <submittedName>
        <fullName evidence="2">Uncharacterized protein</fullName>
    </submittedName>
</protein>
<name>W0F6K7_9BACT</name>
<feature type="signal peptide" evidence="1">
    <location>
        <begin position="1"/>
        <end position="43"/>
    </location>
</feature>
<dbReference type="STRING" id="929713.NIASO_01660"/>
<dbReference type="EMBL" id="CP007035">
    <property type="protein sequence ID" value="AHF17094.1"/>
    <property type="molecule type" value="Genomic_DNA"/>
</dbReference>
<dbReference type="KEGG" id="nso:NIASO_01660"/>
<evidence type="ECO:0000256" key="1">
    <source>
        <dbReference type="SAM" id="SignalP"/>
    </source>
</evidence>
<evidence type="ECO:0000313" key="3">
    <source>
        <dbReference type="Proteomes" id="UP000003586"/>
    </source>
</evidence>
<gene>
    <name evidence="2" type="ORF">NIASO_01660</name>
</gene>
<keyword evidence="3" id="KW-1185">Reference proteome</keyword>
<dbReference type="Proteomes" id="UP000003586">
    <property type="component" value="Chromosome"/>
</dbReference>
<reference evidence="2 3" key="1">
    <citation type="submission" date="2013-12" db="EMBL/GenBank/DDBJ databases">
        <authorList>
            <consortium name="DOE Joint Genome Institute"/>
            <person name="Eisen J."/>
            <person name="Huntemann M."/>
            <person name="Han J."/>
            <person name="Chen A."/>
            <person name="Kyrpides N."/>
            <person name="Mavromatis K."/>
            <person name="Markowitz V."/>
            <person name="Palaniappan K."/>
            <person name="Ivanova N."/>
            <person name="Schaumberg A."/>
            <person name="Pati A."/>
            <person name="Liolios K."/>
            <person name="Nordberg H.P."/>
            <person name="Cantor M.N."/>
            <person name="Hua S.X."/>
            <person name="Woyke T."/>
        </authorList>
    </citation>
    <scope>NUCLEOTIDE SEQUENCE [LARGE SCALE GENOMIC DNA]</scope>
    <source>
        <strain evidence="3">DSM 19437</strain>
    </source>
</reference>
<evidence type="ECO:0000313" key="2">
    <source>
        <dbReference type="EMBL" id="AHF17094.1"/>
    </source>
</evidence>
<sequence>MAPAGNGLSSKEKDISPFKLNKMKKLVAGISLALMLMSAALYANNNAPKKADCCAPGKACCYPGSSCCRK</sequence>
<dbReference type="AlphaFoldDB" id="W0F6K7"/>
<dbReference type="HOGENOM" id="CLU_2753756_0_0_10"/>
<keyword evidence="1" id="KW-0732">Signal</keyword>
<proteinExistence type="predicted"/>
<organism evidence="2 3">
    <name type="scientific">Niabella soli DSM 19437</name>
    <dbReference type="NCBI Taxonomy" id="929713"/>
    <lineage>
        <taxon>Bacteria</taxon>
        <taxon>Pseudomonadati</taxon>
        <taxon>Bacteroidota</taxon>
        <taxon>Chitinophagia</taxon>
        <taxon>Chitinophagales</taxon>
        <taxon>Chitinophagaceae</taxon>
        <taxon>Niabella</taxon>
    </lineage>
</organism>
<accession>W0F6K7</accession>